<keyword evidence="3" id="KW-1185">Reference proteome</keyword>
<protein>
    <recommendedName>
        <fullName evidence="1">DUF4166 domain-containing protein</fullName>
    </recommendedName>
</protein>
<dbReference type="AlphaFoldDB" id="A0A1G8EU40"/>
<dbReference type="Proteomes" id="UP000198822">
    <property type="component" value="Chromosome I"/>
</dbReference>
<evidence type="ECO:0000313" key="2">
    <source>
        <dbReference type="EMBL" id="SDH73423.1"/>
    </source>
</evidence>
<evidence type="ECO:0000259" key="1">
    <source>
        <dbReference type="Pfam" id="PF13761"/>
    </source>
</evidence>
<organism evidence="2 3">
    <name type="scientific">Agrococcus jejuensis</name>
    <dbReference type="NCBI Taxonomy" id="399736"/>
    <lineage>
        <taxon>Bacteria</taxon>
        <taxon>Bacillati</taxon>
        <taxon>Actinomycetota</taxon>
        <taxon>Actinomycetes</taxon>
        <taxon>Micrococcales</taxon>
        <taxon>Microbacteriaceae</taxon>
        <taxon>Agrococcus</taxon>
    </lineage>
</organism>
<dbReference type="RefSeq" id="WP_092506898.1">
    <property type="nucleotide sequence ID" value="NZ_LT629695.1"/>
</dbReference>
<dbReference type="STRING" id="399736.SAMN04489720_2192"/>
<reference evidence="3" key="1">
    <citation type="submission" date="2016-10" db="EMBL/GenBank/DDBJ databases">
        <authorList>
            <person name="Varghese N."/>
            <person name="Submissions S."/>
        </authorList>
    </citation>
    <scope>NUCLEOTIDE SEQUENCE [LARGE SCALE GENOMIC DNA]</scope>
    <source>
        <strain evidence="3">DSM 22002</strain>
    </source>
</reference>
<proteinExistence type="predicted"/>
<evidence type="ECO:0000313" key="3">
    <source>
        <dbReference type="Proteomes" id="UP000198822"/>
    </source>
</evidence>
<gene>
    <name evidence="2" type="ORF">SAMN04489720_2192</name>
</gene>
<accession>A0A1G8EU40</accession>
<feature type="domain" description="DUF4166" evidence="1">
    <location>
        <begin position="20"/>
        <end position="197"/>
    </location>
</feature>
<dbReference type="EMBL" id="LT629695">
    <property type="protein sequence ID" value="SDH73423.1"/>
    <property type="molecule type" value="Genomic_DNA"/>
</dbReference>
<name>A0A1G8EU40_9MICO</name>
<dbReference type="InterPro" id="IPR025311">
    <property type="entry name" value="DUF4166"/>
</dbReference>
<sequence>MRADLASPYERAIGDRARELHPTLQRYFSTIPEGSVGIGEGTFACVGTPRRWLWPALRLLQGRGVAAATWARDVPFRVRNRTVAGRAVAERILELPTGTWTMRDAVHRTARGTLVDVLGTPATLAAAFALDVRDGALHLTSTRVGVRVGRLRVPIPRAVAPVVALRERYDEATGLQEVSVTVAAPLVGRIFEYRGTFAYRIEQEAA</sequence>
<dbReference type="OrthoDB" id="2448833at2"/>
<dbReference type="Pfam" id="PF13761">
    <property type="entry name" value="DUF4166"/>
    <property type="match status" value="1"/>
</dbReference>